<evidence type="ECO:0000313" key="3">
    <source>
        <dbReference type="Proteomes" id="UP000273001"/>
    </source>
</evidence>
<feature type="transmembrane region" description="Helical" evidence="1">
    <location>
        <begin position="369"/>
        <end position="388"/>
    </location>
</feature>
<feature type="transmembrane region" description="Helical" evidence="1">
    <location>
        <begin position="292"/>
        <end position="310"/>
    </location>
</feature>
<sequence length="396" mass="42915">MGLPRPAQVLAVWAACSTLTFLVLRLSAQDTPATAWAGAAPGWQEHMSFWDAGWYERIAREGYPRRLPVDAQGDVTQNTWAFMPLLPTLAHGLTWVTGWSFYTCAALISIVASAAAALAMDWWLSPRTGSRASLWAVALLWGSPCAPVLQVPYAEALTLLTVSLALGLTDRGRPLAAAPFTVLAAFSRPVGVPLGAALGLWWAWQEACSHGWIPRRSLSLPVGGPSDESPSRHSLLALSLLSCAASLAWPALAWASTGRADAYTATETAWRGGDLVPFTPWLTRSGWWVGHHLSWLLLLLVLAGAVLLLTAPALRRLGAAAWFWCLGYILYLLAFFDPTSSVLRILLPLAPVAWSLARRARTTRARAALLLAGLVGQLFWVSWVWALGSVEIQWVP</sequence>
<evidence type="ECO:0008006" key="4">
    <source>
        <dbReference type="Google" id="ProtNLM"/>
    </source>
</evidence>
<organism evidence="2 3">
    <name type="scientific">Actinomyces lilanjuaniae</name>
    <dbReference type="NCBI Taxonomy" id="2321394"/>
    <lineage>
        <taxon>Bacteria</taxon>
        <taxon>Bacillati</taxon>
        <taxon>Actinomycetota</taxon>
        <taxon>Actinomycetes</taxon>
        <taxon>Actinomycetales</taxon>
        <taxon>Actinomycetaceae</taxon>
        <taxon>Actinomyces</taxon>
    </lineage>
</organism>
<dbReference type="PROSITE" id="PS51257">
    <property type="entry name" value="PROKAR_LIPOPROTEIN"/>
    <property type="match status" value="1"/>
</dbReference>
<evidence type="ECO:0000313" key="2">
    <source>
        <dbReference type="EMBL" id="AYD90961.1"/>
    </source>
</evidence>
<proteinExistence type="predicted"/>
<keyword evidence="1" id="KW-0812">Transmembrane</keyword>
<feature type="transmembrane region" description="Helical" evidence="1">
    <location>
        <begin position="99"/>
        <end position="124"/>
    </location>
</feature>
<keyword evidence="3" id="KW-1185">Reference proteome</keyword>
<feature type="transmembrane region" description="Helical" evidence="1">
    <location>
        <begin position="317"/>
        <end position="335"/>
    </location>
</feature>
<name>A0ABM6Z774_9ACTO</name>
<dbReference type="EMBL" id="CP032514">
    <property type="protein sequence ID" value="AYD90961.1"/>
    <property type="molecule type" value="Genomic_DNA"/>
</dbReference>
<accession>A0ABM6Z774</accession>
<feature type="transmembrane region" description="Helical" evidence="1">
    <location>
        <begin position="235"/>
        <end position="255"/>
    </location>
</feature>
<gene>
    <name evidence="2" type="ORF">D5R93_10150</name>
</gene>
<reference evidence="2 3" key="1">
    <citation type="submission" date="2018-09" db="EMBL/GenBank/DDBJ databases">
        <authorList>
            <person name="Li J."/>
        </authorList>
    </citation>
    <scope>NUCLEOTIDE SEQUENCE [LARGE SCALE GENOMIC DNA]</scope>
    <source>
        <strain evidence="2 3">2129</strain>
    </source>
</reference>
<dbReference type="Proteomes" id="UP000273001">
    <property type="component" value="Chromosome"/>
</dbReference>
<protein>
    <recommendedName>
        <fullName evidence="4">Integral membrane protein</fullName>
    </recommendedName>
</protein>
<keyword evidence="1" id="KW-1133">Transmembrane helix</keyword>
<keyword evidence="1" id="KW-0472">Membrane</keyword>
<evidence type="ECO:0000256" key="1">
    <source>
        <dbReference type="SAM" id="Phobius"/>
    </source>
</evidence>